<reference evidence="3 4" key="1">
    <citation type="journal article" date="2024" name="Front Chem Biol">
        <title>Unveiling the potential of Daldinia eschscholtzii MFLUCC 19-0629 through bioactivity and bioinformatics studies for enhanced sustainable agriculture production.</title>
        <authorList>
            <person name="Brooks S."/>
            <person name="Weaver J.A."/>
            <person name="Klomchit A."/>
            <person name="Alharthi S.A."/>
            <person name="Onlamun T."/>
            <person name="Nurani R."/>
            <person name="Vong T.K."/>
            <person name="Alberti F."/>
            <person name="Greco C."/>
        </authorList>
    </citation>
    <scope>NUCLEOTIDE SEQUENCE [LARGE SCALE GENOMIC DNA]</scope>
    <source>
        <strain evidence="3">MFLUCC 19-0629</strain>
    </source>
</reference>
<accession>A0AAX6N075</accession>
<feature type="compositionally biased region" description="Low complexity" evidence="1">
    <location>
        <begin position="29"/>
        <end position="52"/>
    </location>
</feature>
<dbReference type="Proteomes" id="UP001369815">
    <property type="component" value="Unassembled WGS sequence"/>
</dbReference>
<dbReference type="SUPFAM" id="SSF81383">
    <property type="entry name" value="F-box domain"/>
    <property type="match status" value="1"/>
</dbReference>
<feature type="region of interest" description="Disordered" evidence="1">
    <location>
        <begin position="112"/>
        <end position="145"/>
    </location>
</feature>
<feature type="compositionally biased region" description="Low complexity" evidence="1">
    <location>
        <begin position="116"/>
        <end position="127"/>
    </location>
</feature>
<dbReference type="InterPro" id="IPR001810">
    <property type="entry name" value="F-box_dom"/>
</dbReference>
<evidence type="ECO:0000256" key="1">
    <source>
        <dbReference type="SAM" id="MobiDB-lite"/>
    </source>
</evidence>
<evidence type="ECO:0000313" key="4">
    <source>
        <dbReference type="Proteomes" id="UP001369815"/>
    </source>
</evidence>
<keyword evidence="4" id="KW-1185">Reference proteome</keyword>
<comment type="caution">
    <text evidence="3">The sequence shown here is derived from an EMBL/GenBank/DDBJ whole genome shotgun (WGS) entry which is preliminary data.</text>
</comment>
<dbReference type="AlphaFoldDB" id="A0AAX6N075"/>
<feature type="compositionally biased region" description="Low complexity" evidence="1">
    <location>
        <begin position="566"/>
        <end position="579"/>
    </location>
</feature>
<dbReference type="PROSITE" id="PS50181">
    <property type="entry name" value="FBOX"/>
    <property type="match status" value="1"/>
</dbReference>
<dbReference type="Pfam" id="PF12937">
    <property type="entry name" value="F-box-like"/>
    <property type="match status" value="1"/>
</dbReference>
<feature type="compositionally biased region" description="Gly residues" evidence="1">
    <location>
        <begin position="128"/>
        <end position="142"/>
    </location>
</feature>
<dbReference type="Gene3D" id="1.20.1280.50">
    <property type="match status" value="1"/>
</dbReference>
<feature type="region of interest" description="Disordered" evidence="1">
    <location>
        <begin position="566"/>
        <end position="611"/>
    </location>
</feature>
<evidence type="ECO:0000313" key="3">
    <source>
        <dbReference type="EMBL" id="KAK6958057.1"/>
    </source>
</evidence>
<feature type="compositionally biased region" description="Basic and acidic residues" evidence="1">
    <location>
        <begin position="17"/>
        <end position="27"/>
    </location>
</feature>
<dbReference type="EMBL" id="JBANMG010000001">
    <property type="protein sequence ID" value="KAK6958057.1"/>
    <property type="molecule type" value="Genomic_DNA"/>
</dbReference>
<feature type="compositionally biased region" description="Acidic residues" evidence="1">
    <location>
        <begin position="588"/>
        <end position="608"/>
    </location>
</feature>
<dbReference type="InterPro" id="IPR036047">
    <property type="entry name" value="F-box-like_dom_sf"/>
</dbReference>
<dbReference type="CDD" id="cd09917">
    <property type="entry name" value="F-box_SF"/>
    <property type="match status" value="1"/>
</dbReference>
<evidence type="ECO:0000259" key="2">
    <source>
        <dbReference type="PROSITE" id="PS50181"/>
    </source>
</evidence>
<dbReference type="SMART" id="SM00256">
    <property type="entry name" value="FBOX"/>
    <property type="match status" value="1"/>
</dbReference>
<feature type="region of interest" description="Disordered" evidence="1">
    <location>
        <begin position="17"/>
        <end position="53"/>
    </location>
</feature>
<sequence length="648" mass="73097">METNLTSQFHHPNRIRDYHYKDGKNSKDNGNANGVGVEVNGNIGSSSSSSSSAKVKDLTDLPFDLFILISRYLAPQDIVLCRRVSRAWNVAFTDGRASYNFMTRHFPRSREMRLLSPSPSSSSSATTTGGGSGSGSDSGGGSANAPPDWPKVFAAVARRYFFLRSARPRLVQKIDVLGDGFLAVLPWNRWLKWNDHIAAFQHPNTTWTLGGDGDGDDGDRVLVYREVDSRRWVAHDLETDRRFEVPFDAQGKMVRRVRLAEGVLVFEWCDEKVPPDESDTMGMIHRHFATAYDVRRRPGEGGSLTDSDSGSVEIRGGCSWEITFRCEWDIHPLALPLVHCDRFYSAHTATHYAVYLWQPDRSHSVVEPFEQLTVWDISQACSYRPSLDPPGIVDKSTIPKVVGRFSRRDLEFLGVRQGYAPSLTEIRIDDANVYVHEEQHRWLAGHHVSLSQPRHHLVRCTGIPFSGTGPRWFDECCADGDVHMSFCPRAGSLARVLGNTNNTTTTTTRLTSSLWPGWAPCWRHEEFPYLTVSDAVDARAGVRIVARQCFMMEALSSFVAPRISVQEEQGQRQGQNNIISEVKGGEKDGDDDEEKKEEEKEKEEEDPVAEVRFADEMWWELMGRGKIAGDDRWVVGEDRDRRVTVVRF</sequence>
<gene>
    <name evidence="3" type="ORF">Daesc_000850</name>
</gene>
<name>A0AAX6N075_9PEZI</name>
<proteinExistence type="predicted"/>
<protein>
    <recommendedName>
        <fullName evidence="2">F-box domain-containing protein</fullName>
    </recommendedName>
</protein>
<organism evidence="3 4">
    <name type="scientific">Daldinia eschscholtzii</name>
    <dbReference type="NCBI Taxonomy" id="292717"/>
    <lineage>
        <taxon>Eukaryota</taxon>
        <taxon>Fungi</taxon>
        <taxon>Dikarya</taxon>
        <taxon>Ascomycota</taxon>
        <taxon>Pezizomycotina</taxon>
        <taxon>Sordariomycetes</taxon>
        <taxon>Xylariomycetidae</taxon>
        <taxon>Xylariales</taxon>
        <taxon>Hypoxylaceae</taxon>
        <taxon>Daldinia</taxon>
    </lineage>
</organism>
<feature type="domain" description="F-box" evidence="2">
    <location>
        <begin position="55"/>
        <end position="102"/>
    </location>
</feature>